<feature type="transmembrane region" description="Helical" evidence="2">
    <location>
        <begin position="35"/>
        <end position="57"/>
    </location>
</feature>
<protein>
    <submittedName>
        <fullName evidence="3">Uncharacterized protein</fullName>
    </submittedName>
</protein>
<evidence type="ECO:0000256" key="2">
    <source>
        <dbReference type="SAM" id="Phobius"/>
    </source>
</evidence>
<dbReference type="Proteomes" id="UP001497516">
    <property type="component" value="Chromosome 2"/>
</dbReference>
<evidence type="ECO:0000313" key="4">
    <source>
        <dbReference type="Proteomes" id="UP001497516"/>
    </source>
</evidence>
<evidence type="ECO:0000313" key="3">
    <source>
        <dbReference type="EMBL" id="CAL1371815.1"/>
    </source>
</evidence>
<dbReference type="EMBL" id="OZ034815">
    <property type="protein sequence ID" value="CAL1371815.1"/>
    <property type="molecule type" value="Genomic_DNA"/>
</dbReference>
<accession>A0AAV2DE53</accession>
<keyword evidence="2" id="KW-0812">Transmembrane</keyword>
<gene>
    <name evidence="3" type="ORF">LTRI10_LOCUS13858</name>
</gene>
<keyword evidence="2" id="KW-1133">Transmembrane helix</keyword>
<name>A0AAV2DE53_9ROSI</name>
<sequence length="98" mass="10967">MLRERRQQESGGSRRHHKYKSNEHIALPPKSRWRFASVILICIGTASGHSLILSAPFTTTKTTGEELVSPTPKMGETWKPKTTIPIIEKAKVTQCPLS</sequence>
<keyword evidence="4" id="KW-1185">Reference proteome</keyword>
<reference evidence="3 4" key="1">
    <citation type="submission" date="2024-04" db="EMBL/GenBank/DDBJ databases">
        <authorList>
            <person name="Fracassetti M."/>
        </authorList>
    </citation>
    <scope>NUCLEOTIDE SEQUENCE [LARGE SCALE GENOMIC DNA]</scope>
</reference>
<evidence type="ECO:0000256" key="1">
    <source>
        <dbReference type="SAM" id="MobiDB-lite"/>
    </source>
</evidence>
<feature type="region of interest" description="Disordered" evidence="1">
    <location>
        <begin position="1"/>
        <end position="25"/>
    </location>
</feature>
<proteinExistence type="predicted"/>
<dbReference type="AlphaFoldDB" id="A0AAV2DE53"/>
<organism evidence="3 4">
    <name type="scientific">Linum trigynum</name>
    <dbReference type="NCBI Taxonomy" id="586398"/>
    <lineage>
        <taxon>Eukaryota</taxon>
        <taxon>Viridiplantae</taxon>
        <taxon>Streptophyta</taxon>
        <taxon>Embryophyta</taxon>
        <taxon>Tracheophyta</taxon>
        <taxon>Spermatophyta</taxon>
        <taxon>Magnoliopsida</taxon>
        <taxon>eudicotyledons</taxon>
        <taxon>Gunneridae</taxon>
        <taxon>Pentapetalae</taxon>
        <taxon>rosids</taxon>
        <taxon>fabids</taxon>
        <taxon>Malpighiales</taxon>
        <taxon>Linaceae</taxon>
        <taxon>Linum</taxon>
    </lineage>
</organism>
<keyword evidence="2" id="KW-0472">Membrane</keyword>